<dbReference type="EMBL" id="BEHT01000011">
    <property type="protein sequence ID" value="GBC98496.1"/>
    <property type="molecule type" value="Genomic_DNA"/>
</dbReference>
<dbReference type="Proteomes" id="UP000236173">
    <property type="component" value="Unassembled WGS sequence"/>
</dbReference>
<organism evidence="2 3">
    <name type="scientific">Candidatus Fervidibacter japonicus</name>
    <dbReference type="NCBI Taxonomy" id="2035412"/>
    <lineage>
        <taxon>Bacteria</taxon>
        <taxon>Candidatus Fervidibacterota</taxon>
        <taxon>Candidatus Fervidibacter</taxon>
    </lineage>
</organism>
<evidence type="ECO:0000313" key="2">
    <source>
        <dbReference type="EMBL" id="GBC98496.1"/>
    </source>
</evidence>
<comment type="caution">
    <text evidence="2">The sequence shown here is derived from an EMBL/GenBank/DDBJ whole genome shotgun (WGS) entry which is preliminary data.</text>
</comment>
<proteinExistence type="predicted"/>
<protein>
    <submittedName>
        <fullName evidence="2">Uncharacterized protein</fullName>
    </submittedName>
</protein>
<accession>A0A2H5XBD2</accession>
<evidence type="ECO:0000256" key="1">
    <source>
        <dbReference type="SAM" id="Phobius"/>
    </source>
</evidence>
<keyword evidence="1" id="KW-1133">Transmembrane helix</keyword>
<keyword evidence="1" id="KW-0812">Transmembrane</keyword>
<keyword evidence="1" id="KW-0472">Membrane</keyword>
<sequence>MQEMEWIERLWQQVSQLAGQVATKQELLRLEERLMNCASREMVERLIGKVDTLLINAATKVEVARIDGRLENAPTKDDVARIDNRLADALSRLSTKQDATVLETRLEKTPTREELIGALQPLREQLDSTHRTMLETSQRLRNLQGWLWFLALMNGLMLAGLLALLSRH</sequence>
<dbReference type="AlphaFoldDB" id="A0A2H5XBD2"/>
<evidence type="ECO:0000313" key="3">
    <source>
        <dbReference type="Proteomes" id="UP000236173"/>
    </source>
</evidence>
<reference evidence="3" key="1">
    <citation type="submission" date="2017-09" db="EMBL/GenBank/DDBJ databases">
        <title>Metaegenomics of thermophilic ammonia-oxidizing enrichment culture.</title>
        <authorList>
            <person name="Kato S."/>
            <person name="Suzuki K."/>
        </authorList>
    </citation>
    <scope>NUCLEOTIDE SEQUENCE [LARGE SCALE GENOMIC DNA]</scope>
</reference>
<feature type="transmembrane region" description="Helical" evidence="1">
    <location>
        <begin position="146"/>
        <end position="165"/>
    </location>
</feature>
<name>A0A2H5XBD2_9BACT</name>
<gene>
    <name evidence="2" type="ORF">HRbin17_01009</name>
</gene>